<organism evidence="2 3">
    <name type="scientific">Cellulomonas composti</name>
    <dbReference type="NCBI Taxonomy" id="266130"/>
    <lineage>
        <taxon>Bacteria</taxon>
        <taxon>Bacillati</taxon>
        <taxon>Actinomycetota</taxon>
        <taxon>Actinomycetes</taxon>
        <taxon>Micrococcales</taxon>
        <taxon>Cellulomonadaceae</taxon>
        <taxon>Cellulomonas</taxon>
    </lineage>
</organism>
<sequence>MATMQELIARKKHAINAKVDEHNTLVDDLNAAREADTPDEARVSELREKKATVAADHKRLQDELATLEREAEDDAKITRAAAETTVVEETRKLAYDEVARVVSEERTYNKEKDRRGKGFALDVARAFAFQDFGASERLRRHMQEEVVERGSDFLARAAGTGAFAGLVVPQYLVDEYAPLARAGRPFADVCRPHDLPPEGMTVALGKVTTGTSVDVQSAENASVSETDIDDTLLTVNIQTNAGSQTVSRQALERGTGVEDTVVDDLIRAYAVSLDAKLLNQATNGLTNVATAIAYTDGTPTAPELYPKLLAGPAAVEAALLDQAAGDVVAVMHSRRWYWLQSQLTSTWPLFGQPGAAVQQAGVNYGERYGSGFRGILPSGVPVIVDNNIATNLGAGTNEDEIYFVSQNEAHLWEDPSAPMLIRAEQTQAKKLAVDLVVYGYFAYTFARRAHAQKINGTGLVTPTF</sequence>
<evidence type="ECO:0000256" key="1">
    <source>
        <dbReference type="SAM" id="Coils"/>
    </source>
</evidence>
<keyword evidence="1" id="KW-0175">Coiled coil</keyword>
<dbReference type="RefSeq" id="WP_222593185.1">
    <property type="nucleotide sequence ID" value="NZ_BJWG01000008.1"/>
</dbReference>
<evidence type="ECO:0008006" key="4">
    <source>
        <dbReference type="Google" id="ProtNLM"/>
    </source>
</evidence>
<reference evidence="2 3" key="1">
    <citation type="submission" date="2019-07" db="EMBL/GenBank/DDBJ databases">
        <title>Whole genome shotgun sequence of Cellulomonas composti NBRC 100758.</title>
        <authorList>
            <person name="Hosoyama A."/>
            <person name="Uohara A."/>
            <person name="Ohji S."/>
            <person name="Ichikawa N."/>
        </authorList>
    </citation>
    <scope>NUCLEOTIDE SEQUENCE [LARGE SCALE GENOMIC DNA]</scope>
    <source>
        <strain evidence="2 3">NBRC 100758</strain>
    </source>
</reference>
<gene>
    <name evidence="2" type="ORF">CCO02nite_20190</name>
</gene>
<proteinExistence type="predicted"/>
<dbReference type="EMBL" id="BJWG01000008">
    <property type="protein sequence ID" value="GEL95361.1"/>
    <property type="molecule type" value="Genomic_DNA"/>
</dbReference>
<dbReference type="AlphaFoldDB" id="A0A511JBJ2"/>
<dbReference type="SUPFAM" id="SSF56563">
    <property type="entry name" value="Major capsid protein gp5"/>
    <property type="match status" value="1"/>
</dbReference>
<keyword evidence="3" id="KW-1185">Reference proteome</keyword>
<accession>A0A511JBJ2</accession>
<evidence type="ECO:0000313" key="2">
    <source>
        <dbReference type="EMBL" id="GEL95361.1"/>
    </source>
</evidence>
<evidence type="ECO:0000313" key="3">
    <source>
        <dbReference type="Proteomes" id="UP000321720"/>
    </source>
</evidence>
<name>A0A511JBJ2_9CELL</name>
<protein>
    <recommendedName>
        <fullName evidence="4">Major capsid protein</fullName>
    </recommendedName>
</protein>
<comment type="caution">
    <text evidence="2">The sequence shown here is derived from an EMBL/GenBank/DDBJ whole genome shotgun (WGS) entry which is preliminary data.</text>
</comment>
<dbReference type="Proteomes" id="UP000321720">
    <property type="component" value="Unassembled WGS sequence"/>
</dbReference>
<feature type="coiled-coil region" evidence="1">
    <location>
        <begin position="43"/>
        <end position="77"/>
    </location>
</feature>